<name>A0A7C9EV87_OPUST</name>
<dbReference type="AlphaFoldDB" id="A0A7C9EV87"/>
<dbReference type="EMBL" id="GISG01279303">
    <property type="protein sequence ID" value="MBA4678422.1"/>
    <property type="molecule type" value="Transcribed_RNA"/>
</dbReference>
<protein>
    <submittedName>
        <fullName evidence="1">Uncharacterized protein</fullName>
    </submittedName>
</protein>
<reference evidence="1" key="2">
    <citation type="submission" date="2020-07" db="EMBL/GenBank/DDBJ databases">
        <authorList>
            <person name="Vera ALvarez R."/>
            <person name="Arias-Moreno D.M."/>
            <person name="Jimenez-Jacinto V."/>
            <person name="Jimenez-Bremont J.F."/>
            <person name="Swaminathan K."/>
            <person name="Moose S.P."/>
            <person name="Guerrero-Gonzalez M.L."/>
            <person name="Marino-Ramirez L."/>
            <person name="Landsman D."/>
            <person name="Rodriguez-Kessler M."/>
            <person name="Delgado-Sanchez P."/>
        </authorList>
    </citation>
    <scope>NUCLEOTIDE SEQUENCE</scope>
    <source>
        <tissue evidence="1">Cladode</tissue>
    </source>
</reference>
<accession>A0A7C9EV87</accession>
<dbReference type="EMBL" id="GISG01279305">
    <property type="protein sequence ID" value="MBA4678424.1"/>
    <property type="molecule type" value="Transcribed_RNA"/>
</dbReference>
<reference evidence="1" key="1">
    <citation type="journal article" date="2013" name="J. Plant Res.">
        <title>Effect of fungi and light on seed germination of three Opuntia species from semiarid lands of central Mexico.</title>
        <authorList>
            <person name="Delgado-Sanchez P."/>
            <person name="Jimenez-Bremont J.F."/>
            <person name="Guerrero-Gonzalez Mde L."/>
            <person name="Flores J."/>
        </authorList>
    </citation>
    <scope>NUCLEOTIDE SEQUENCE</scope>
    <source>
        <tissue evidence="1">Cladode</tissue>
    </source>
</reference>
<proteinExistence type="predicted"/>
<organism evidence="1">
    <name type="scientific">Opuntia streptacantha</name>
    <name type="common">Prickly pear cactus</name>
    <name type="synonym">Opuntia cardona</name>
    <dbReference type="NCBI Taxonomy" id="393608"/>
    <lineage>
        <taxon>Eukaryota</taxon>
        <taxon>Viridiplantae</taxon>
        <taxon>Streptophyta</taxon>
        <taxon>Embryophyta</taxon>
        <taxon>Tracheophyta</taxon>
        <taxon>Spermatophyta</taxon>
        <taxon>Magnoliopsida</taxon>
        <taxon>eudicotyledons</taxon>
        <taxon>Gunneridae</taxon>
        <taxon>Pentapetalae</taxon>
        <taxon>Caryophyllales</taxon>
        <taxon>Cactineae</taxon>
        <taxon>Cactaceae</taxon>
        <taxon>Opuntioideae</taxon>
        <taxon>Opuntia</taxon>
    </lineage>
</organism>
<sequence length="146" mass="16766">MRPSGENNIFNKISLRLRFFHWLKTLMHHFQSDTKLAIVLRHGQIIIIVITTRIVKGWFDQGPSQIIVTNENGFPKELLETPVYLFTGFAAKPILFRRNIHLNHLSISYTVSVKLPLTLIATKNTIVREMPCIHIKLAFTTNSTTA</sequence>
<evidence type="ECO:0000313" key="1">
    <source>
        <dbReference type="EMBL" id="MBA4678422.1"/>
    </source>
</evidence>